<name>A0A2M4DD41_ANODA</name>
<organism evidence="1">
    <name type="scientific">Anopheles darlingi</name>
    <name type="common">Mosquito</name>
    <dbReference type="NCBI Taxonomy" id="43151"/>
    <lineage>
        <taxon>Eukaryota</taxon>
        <taxon>Metazoa</taxon>
        <taxon>Ecdysozoa</taxon>
        <taxon>Arthropoda</taxon>
        <taxon>Hexapoda</taxon>
        <taxon>Insecta</taxon>
        <taxon>Pterygota</taxon>
        <taxon>Neoptera</taxon>
        <taxon>Endopterygota</taxon>
        <taxon>Diptera</taxon>
        <taxon>Nematocera</taxon>
        <taxon>Culicoidea</taxon>
        <taxon>Culicidae</taxon>
        <taxon>Anophelinae</taxon>
        <taxon>Anopheles</taxon>
    </lineage>
</organism>
<accession>A0A2M4DD41</accession>
<reference evidence="1" key="1">
    <citation type="submission" date="2018-01" db="EMBL/GenBank/DDBJ databases">
        <title>An insight into the sialome of Amazonian anophelines.</title>
        <authorList>
            <person name="Ribeiro J.M."/>
            <person name="Scarpassa V."/>
            <person name="Calvo E."/>
        </authorList>
    </citation>
    <scope>NUCLEOTIDE SEQUENCE</scope>
</reference>
<dbReference type="EMBL" id="GGFL01011346">
    <property type="protein sequence ID" value="MBW75524.1"/>
    <property type="molecule type" value="Transcribed_RNA"/>
</dbReference>
<protein>
    <submittedName>
        <fullName evidence="1">Putative secreted protein</fullName>
    </submittedName>
</protein>
<evidence type="ECO:0000313" key="1">
    <source>
        <dbReference type="EMBL" id="MBW75524.1"/>
    </source>
</evidence>
<dbReference type="AlphaFoldDB" id="A0A2M4DD41"/>
<sequence>MFWMVLGTPGPTLALCLTLTSSKNPMLVVPHAHRACCAGNQPTDRRKRMLQSKIYENKGKNDVHGE</sequence>
<proteinExistence type="predicted"/>